<comment type="similarity">
    <text evidence="2 11 12">Belongs to the thiolase-like superfamily. Beta-ketoacyl-ACP synthases family.</text>
</comment>
<dbReference type="RefSeq" id="WP_379725615.1">
    <property type="nucleotide sequence ID" value="NZ_JBHRYJ010000002.1"/>
</dbReference>
<reference evidence="15" key="1">
    <citation type="journal article" date="2019" name="Int. J. Syst. Evol. Microbiol.">
        <title>The Global Catalogue of Microorganisms (GCM) 10K type strain sequencing project: providing services to taxonomists for standard genome sequencing and annotation.</title>
        <authorList>
            <consortium name="The Broad Institute Genomics Platform"/>
            <consortium name="The Broad Institute Genome Sequencing Center for Infectious Disease"/>
            <person name="Wu L."/>
            <person name="Ma J."/>
        </authorList>
    </citation>
    <scope>NUCLEOTIDE SEQUENCE [LARGE SCALE GENOMIC DNA]</scope>
    <source>
        <strain evidence="15">KCTC 42182</strain>
    </source>
</reference>
<dbReference type="NCBIfam" id="NF004970">
    <property type="entry name" value="PRK06333.1"/>
    <property type="match status" value="1"/>
</dbReference>
<name>A0ABV7VEU6_9PROT</name>
<accession>A0ABV7VEU6</accession>
<dbReference type="PANTHER" id="PTHR11712">
    <property type="entry name" value="POLYKETIDE SYNTHASE-RELATED"/>
    <property type="match status" value="1"/>
</dbReference>
<dbReference type="GO" id="GO:0004315">
    <property type="term" value="F:3-oxoacyl-[acyl-carrier-protein] synthase activity"/>
    <property type="evidence" value="ECO:0007669"/>
    <property type="project" value="UniProtKB-EC"/>
</dbReference>
<evidence type="ECO:0000256" key="12">
    <source>
        <dbReference type="RuleBase" id="RU003694"/>
    </source>
</evidence>
<keyword evidence="7" id="KW-0276">Fatty acid metabolism</keyword>
<evidence type="ECO:0000256" key="7">
    <source>
        <dbReference type="ARBA" id="ARBA00022832"/>
    </source>
</evidence>
<dbReference type="InterPro" id="IPR017568">
    <property type="entry name" value="3-oxoacyl-ACP_synth-2"/>
</dbReference>
<evidence type="ECO:0000313" key="15">
    <source>
        <dbReference type="Proteomes" id="UP001595711"/>
    </source>
</evidence>
<evidence type="ECO:0000256" key="2">
    <source>
        <dbReference type="ARBA" id="ARBA00008467"/>
    </source>
</evidence>
<evidence type="ECO:0000256" key="1">
    <source>
        <dbReference type="ARBA" id="ARBA00005194"/>
    </source>
</evidence>
<evidence type="ECO:0000256" key="11">
    <source>
        <dbReference type="PIRNR" id="PIRNR000447"/>
    </source>
</evidence>
<gene>
    <name evidence="14" type="primary">fabF</name>
    <name evidence="14" type="ORF">ACFOOQ_10325</name>
</gene>
<evidence type="ECO:0000256" key="5">
    <source>
        <dbReference type="ARBA" id="ARBA00022516"/>
    </source>
</evidence>
<dbReference type="SUPFAM" id="SSF53901">
    <property type="entry name" value="Thiolase-like"/>
    <property type="match status" value="2"/>
</dbReference>
<dbReference type="InterPro" id="IPR018201">
    <property type="entry name" value="Ketoacyl_synth_AS"/>
</dbReference>
<comment type="pathway">
    <text evidence="1 11">Lipid metabolism; fatty acid biosynthesis.</text>
</comment>
<comment type="catalytic activity">
    <reaction evidence="11">
        <text>a fatty acyl-[ACP] + malonyl-[ACP] + H(+) = a 3-oxoacyl-[ACP] + holo-[ACP] + CO2</text>
        <dbReference type="Rhea" id="RHEA:22836"/>
        <dbReference type="Rhea" id="RHEA-COMP:9623"/>
        <dbReference type="Rhea" id="RHEA-COMP:9685"/>
        <dbReference type="Rhea" id="RHEA-COMP:9916"/>
        <dbReference type="Rhea" id="RHEA-COMP:14125"/>
        <dbReference type="ChEBI" id="CHEBI:15378"/>
        <dbReference type="ChEBI" id="CHEBI:16526"/>
        <dbReference type="ChEBI" id="CHEBI:64479"/>
        <dbReference type="ChEBI" id="CHEBI:78449"/>
        <dbReference type="ChEBI" id="CHEBI:78776"/>
        <dbReference type="ChEBI" id="CHEBI:138651"/>
    </reaction>
</comment>
<dbReference type="EMBL" id="JBHRYJ010000002">
    <property type="protein sequence ID" value="MFC3675939.1"/>
    <property type="molecule type" value="Genomic_DNA"/>
</dbReference>
<dbReference type="PROSITE" id="PS52004">
    <property type="entry name" value="KS3_2"/>
    <property type="match status" value="1"/>
</dbReference>
<dbReference type="InterPro" id="IPR014030">
    <property type="entry name" value="Ketoacyl_synth_N"/>
</dbReference>
<dbReference type="PIRSF" id="PIRSF000447">
    <property type="entry name" value="KAS_II"/>
    <property type="match status" value="1"/>
</dbReference>
<feature type="domain" description="Ketosynthase family 3 (KS3)" evidence="13">
    <location>
        <begin position="3"/>
        <end position="422"/>
    </location>
</feature>
<evidence type="ECO:0000256" key="10">
    <source>
        <dbReference type="ARBA" id="ARBA00023315"/>
    </source>
</evidence>
<dbReference type="PANTHER" id="PTHR11712:SF321">
    <property type="entry name" value="3-OXOACYL-[ACYL-CARRIER-PROTEIN] SYNTHASE 2"/>
    <property type="match status" value="1"/>
</dbReference>
<dbReference type="NCBIfam" id="NF005589">
    <property type="entry name" value="PRK07314.1"/>
    <property type="match status" value="1"/>
</dbReference>
<dbReference type="InterPro" id="IPR016039">
    <property type="entry name" value="Thiolase-like"/>
</dbReference>
<comment type="catalytic activity">
    <reaction evidence="11">
        <text>(9Z)-hexadecenoyl-[ACP] + malonyl-[ACP] + H(+) = 3-oxo-(11Z)-octadecenoyl-[ACP] + holo-[ACP] + CO2</text>
        <dbReference type="Rhea" id="RHEA:55040"/>
        <dbReference type="Rhea" id="RHEA-COMP:9623"/>
        <dbReference type="Rhea" id="RHEA-COMP:9685"/>
        <dbReference type="Rhea" id="RHEA-COMP:10800"/>
        <dbReference type="Rhea" id="RHEA-COMP:14074"/>
        <dbReference type="ChEBI" id="CHEBI:15378"/>
        <dbReference type="ChEBI" id="CHEBI:16526"/>
        <dbReference type="ChEBI" id="CHEBI:64479"/>
        <dbReference type="ChEBI" id="CHEBI:78449"/>
        <dbReference type="ChEBI" id="CHEBI:83989"/>
        <dbReference type="ChEBI" id="CHEBI:138538"/>
        <dbReference type="EC" id="2.3.1.179"/>
    </reaction>
</comment>
<dbReference type="SMART" id="SM00825">
    <property type="entry name" value="PKS_KS"/>
    <property type="match status" value="1"/>
</dbReference>
<keyword evidence="5 11" id="KW-0444">Lipid biosynthesis</keyword>
<dbReference type="InterPro" id="IPR020841">
    <property type="entry name" value="PKS_Beta-ketoAc_synthase_dom"/>
</dbReference>
<dbReference type="Proteomes" id="UP001595711">
    <property type="component" value="Unassembled WGS sequence"/>
</dbReference>
<dbReference type="CDD" id="cd00834">
    <property type="entry name" value="KAS_I_II"/>
    <property type="match status" value="1"/>
</dbReference>
<comment type="function">
    <text evidence="11">Involved in the type II fatty acid elongation cycle. Catalyzes the elongation of a wide range of acyl-ACP by the addition of two carbons from malonyl-ACP to an acyl acceptor. Can efficiently catalyze the conversion of palmitoleoyl-ACP (cis-hexadec-9-enoyl-ACP) to cis-vaccenoyl-ACP (cis-octadec-11-enoyl-ACP), an essential step in the thermal regulation of fatty acid composition.</text>
</comment>
<keyword evidence="6 11" id="KW-0808">Transferase</keyword>
<dbReference type="Pfam" id="PF02801">
    <property type="entry name" value="Ketoacyl-synt_C"/>
    <property type="match status" value="1"/>
</dbReference>
<organism evidence="14 15">
    <name type="scientific">Ferrovibrio xuzhouensis</name>
    <dbReference type="NCBI Taxonomy" id="1576914"/>
    <lineage>
        <taxon>Bacteria</taxon>
        <taxon>Pseudomonadati</taxon>
        <taxon>Pseudomonadota</taxon>
        <taxon>Alphaproteobacteria</taxon>
        <taxon>Rhodospirillales</taxon>
        <taxon>Rhodospirillaceae</taxon>
        <taxon>Ferrovibrio</taxon>
    </lineage>
</organism>
<evidence type="ECO:0000256" key="4">
    <source>
        <dbReference type="ARBA" id="ARBA00014657"/>
    </source>
</evidence>
<keyword evidence="9 11" id="KW-0275">Fatty acid biosynthesis</keyword>
<dbReference type="PROSITE" id="PS00606">
    <property type="entry name" value="KS3_1"/>
    <property type="match status" value="1"/>
</dbReference>
<keyword evidence="8" id="KW-0443">Lipid metabolism</keyword>
<evidence type="ECO:0000256" key="8">
    <source>
        <dbReference type="ARBA" id="ARBA00023098"/>
    </source>
</evidence>
<dbReference type="NCBIfam" id="TIGR03150">
    <property type="entry name" value="fabF"/>
    <property type="match status" value="1"/>
</dbReference>
<protein>
    <recommendedName>
        <fullName evidence="4 11">3-oxoacyl-[acyl-carrier-protein] synthase 2</fullName>
        <ecNumber evidence="3 11">2.3.1.179</ecNumber>
    </recommendedName>
</protein>
<evidence type="ECO:0000313" key="14">
    <source>
        <dbReference type="EMBL" id="MFC3675939.1"/>
    </source>
</evidence>
<sequence length="423" mass="42992">MQDQDVVVTGLGLVTPLGSGVDTNWQRLTAGASGLRRITGFETGDLPAKVAGIVPDIADDPQGFDPETAAPPKDRRKMDRFIQFALAAAAQAIGQAGWQPSEDAEARTRAGCIIGTGIGGFPAIAEATRTVERAGPRKLSPFVIPSFLGNLAAGHASIRWGLAGPIGCPVTACAAGAQAIGDAARAIRAGEADVMIAGGAEACIDRVSIAGFAAARALATAHNDDPPKASRPFDAARDGFVMGEGAGIVVLESAAHAKTRGATILARLLGYGTTADAHHITAPREDGDGPRRAMQIALKAAGLRPTEIGYINAHATSTPVGDAAELAGVKAVFGNDTSGLSMSSTKSAIGHLLGAAGAVEAIYSILALRNGLLPPTLNLEQPDEAAAGIDLVPQQARRKLVDYVMSNAFGFGGVNASVIFGSA</sequence>
<dbReference type="InterPro" id="IPR014031">
    <property type="entry name" value="Ketoacyl_synth_C"/>
</dbReference>
<evidence type="ECO:0000259" key="13">
    <source>
        <dbReference type="PROSITE" id="PS52004"/>
    </source>
</evidence>
<evidence type="ECO:0000256" key="9">
    <source>
        <dbReference type="ARBA" id="ARBA00023160"/>
    </source>
</evidence>
<dbReference type="Pfam" id="PF00109">
    <property type="entry name" value="ketoacyl-synt"/>
    <property type="match status" value="1"/>
</dbReference>
<keyword evidence="15" id="KW-1185">Reference proteome</keyword>
<dbReference type="InterPro" id="IPR000794">
    <property type="entry name" value="Beta-ketoacyl_synthase"/>
</dbReference>
<keyword evidence="10 11" id="KW-0012">Acyltransferase</keyword>
<dbReference type="Gene3D" id="3.40.47.10">
    <property type="match status" value="1"/>
</dbReference>
<comment type="caution">
    <text evidence="14">The sequence shown here is derived from an EMBL/GenBank/DDBJ whole genome shotgun (WGS) entry which is preliminary data.</text>
</comment>
<evidence type="ECO:0000256" key="6">
    <source>
        <dbReference type="ARBA" id="ARBA00022679"/>
    </source>
</evidence>
<evidence type="ECO:0000256" key="3">
    <source>
        <dbReference type="ARBA" id="ARBA00012356"/>
    </source>
</evidence>
<dbReference type="EC" id="2.3.1.179" evidence="3 11"/>
<proteinExistence type="inferred from homology"/>